<name>A0A378XE39_9BURK</name>
<dbReference type="EMBL" id="CP065725">
    <property type="protein sequence ID" value="QPT40464.1"/>
    <property type="molecule type" value="Genomic_DNA"/>
</dbReference>
<dbReference type="PIRSF" id="PIRSF017082">
    <property type="entry name" value="YflP"/>
    <property type="match status" value="1"/>
</dbReference>
<protein>
    <submittedName>
        <fullName evidence="4">Argininosuccinate lyase</fullName>
    </submittedName>
    <submittedName>
        <fullName evidence="3">Tripartite tricarboxylate transporter substrate binding protein</fullName>
    </submittedName>
</protein>
<evidence type="ECO:0000313" key="4">
    <source>
        <dbReference type="EMBL" id="SUA51202.1"/>
    </source>
</evidence>
<dbReference type="Gene3D" id="3.40.190.10">
    <property type="entry name" value="Periplasmic binding protein-like II"/>
    <property type="match status" value="1"/>
</dbReference>
<dbReference type="OrthoDB" id="8678477at2"/>
<keyword evidence="6" id="KW-1185">Reference proteome</keyword>
<feature type="chain" id="PRO_5016895912" evidence="2">
    <location>
        <begin position="39"/>
        <end position="345"/>
    </location>
</feature>
<gene>
    <name evidence="3" type="ORF">I6G29_02310</name>
    <name evidence="4" type="ORF">NCTC11997_00511</name>
</gene>
<sequence length="345" mass="36602">MTQSDMVSFNKANIKTLGKRCLTFALSVGAIFSSAALADDVNNYPEKTIRFVVPYPAGGPLDAAARQLGERVQESLGQPVVVENKAGAGGNVGLSVVAKAKADGYTLGMGAVATMAINPWLYSNMPFDPSKDFAPVILLSNVPNVLILNKDFATSNNITDVASLVAYLEKHGADINYASGGNGSAGHLAGELFKIRSNIDMLHIPYQGASPAKLALLANQTQLMFDNLASALPLINDNEVVALAVTTKERSSFLTDLPTMEESGVEAFDISTWFGVVSPAGTPEGIVNKLNQAYAEGMKDERVQTQMKNMGSDLEPGTAQEFADYAAAELVKYKDIVESSGIKLN</sequence>
<dbReference type="PANTHER" id="PTHR42928:SF5">
    <property type="entry name" value="BLR1237 PROTEIN"/>
    <property type="match status" value="1"/>
</dbReference>
<keyword evidence="4" id="KW-0456">Lyase</keyword>
<reference evidence="4 5" key="1">
    <citation type="submission" date="2018-06" db="EMBL/GenBank/DDBJ databases">
        <authorList>
            <consortium name="Pathogen Informatics"/>
            <person name="Doyle S."/>
        </authorList>
    </citation>
    <scope>NUCLEOTIDE SEQUENCE [LARGE SCALE GENOMIC DNA]</scope>
    <source>
        <strain evidence="4 5">NCTC11997</strain>
    </source>
</reference>
<dbReference type="InterPro" id="IPR005064">
    <property type="entry name" value="BUG"/>
</dbReference>
<evidence type="ECO:0000256" key="1">
    <source>
        <dbReference type="ARBA" id="ARBA00006987"/>
    </source>
</evidence>
<feature type="signal peptide" evidence="2">
    <location>
        <begin position="1"/>
        <end position="38"/>
    </location>
</feature>
<dbReference type="Proteomes" id="UP000254603">
    <property type="component" value="Unassembled WGS sequence"/>
</dbReference>
<dbReference type="Proteomes" id="UP000594903">
    <property type="component" value="Chromosome"/>
</dbReference>
<dbReference type="PANTHER" id="PTHR42928">
    <property type="entry name" value="TRICARBOXYLATE-BINDING PROTEIN"/>
    <property type="match status" value="1"/>
</dbReference>
<reference evidence="3 6" key="2">
    <citation type="submission" date="2020-12" db="EMBL/GenBank/DDBJ databases">
        <title>FDA dAtabase for Regulatory Grade micrObial Sequences (FDA-ARGOS): Supporting development and validation of Infectious Disease Dx tests.</title>
        <authorList>
            <person name="Sproer C."/>
            <person name="Gronow S."/>
            <person name="Severitt S."/>
            <person name="Schroder I."/>
            <person name="Tallon L."/>
            <person name="Sadzewicz L."/>
            <person name="Zhao X."/>
            <person name="Boylan J."/>
            <person name="Ott S."/>
            <person name="Bowen H."/>
            <person name="Vavikolanu K."/>
            <person name="Mehta A."/>
            <person name="Aluvathingal J."/>
            <person name="Nadendla S."/>
            <person name="Lowell S."/>
            <person name="Myers T."/>
            <person name="Yan Y."/>
            <person name="Sichtig H."/>
        </authorList>
    </citation>
    <scope>NUCLEOTIDE SEQUENCE [LARGE SCALE GENOMIC DNA]</scope>
    <source>
        <strain evidence="3 6">FDAARGOS_872</strain>
    </source>
</reference>
<keyword evidence="2" id="KW-0732">Signal</keyword>
<dbReference type="STRING" id="1122619.GCA_000373745_01241"/>
<proteinExistence type="inferred from homology"/>
<dbReference type="EMBL" id="UGSB01000001">
    <property type="protein sequence ID" value="SUA51202.1"/>
    <property type="molecule type" value="Genomic_DNA"/>
</dbReference>
<dbReference type="Gene3D" id="3.40.190.150">
    <property type="entry name" value="Bordetella uptake gene, domain 1"/>
    <property type="match status" value="1"/>
</dbReference>
<evidence type="ECO:0000313" key="5">
    <source>
        <dbReference type="Proteomes" id="UP000254603"/>
    </source>
</evidence>
<evidence type="ECO:0000313" key="6">
    <source>
        <dbReference type="Proteomes" id="UP000594903"/>
    </source>
</evidence>
<dbReference type="InterPro" id="IPR042100">
    <property type="entry name" value="Bug_dom1"/>
</dbReference>
<accession>A0A378XE39</accession>
<dbReference type="CDD" id="cd13578">
    <property type="entry name" value="PBP2_Bug27"/>
    <property type="match status" value="1"/>
</dbReference>
<organism evidence="4 5">
    <name type="scientific">Oligella ureolytica</name>
    <dbReference type="NCBI Taxonomy" id="90244"/>
    <lineage>
        <taxon>Bacteria</taxon>
        <taxon>Pseudomonadati</taxon>
        <taxon>Pseudomonadota</taxon>
        <taxon>Betaproteobacteria</taxon>
        <taxon>Burkholderiales</taxon>
        <taxon>Alcaligenaceae</taxon>
        <taxon>Oligella</taxon>
    </lineage>
</organism>
<dbReference type="SUPFAM" id="SSF53850">
    <property type="entry name" value="Periplasmic binding protein-like II"/>
    <property type="match status" value="1"/>
</dbReference>
<dbReference type="Pfam" id="PF03401">
    <property type="entry name" value="TctC"/>
    <property type="match status" value="1"/>
</dbReference>
<evidence type="ECO:0000313" key="3">
    <source>
        <dbReference type="EMBL" id="QPT40464.1"/>
    </source>
</evidence>
<evidence type="ECO:0000256" key="2">
    <source>
        <dbReference type="SAM" id="SignalP"/>
    </source>
</evidence>
<comment type="similarity">
    <text evidence="1">Belongs to the UPF0065 (bug) family.</text>
</comment>
<dbReference type="AlphaFoldDB" id="A0A378XE39"/>
<dbReference type="GO" id="GO:0016829">
    <property type="term" value="F:lyase activity"/>
    <property type="evidence" value="ECO:0007669"/>
    <property type="project" value="UniProtKB-KW"/>
</dbReference>